<dbReference type="Proteomes" id="UP000290560">
    <property type="component" value="Unassembled WGS sequence"/>
</dbReference>
<reference evidence="1" key="1">
    <citation type="journal article" date="2018" name="Data Brief">
        <title>Genome sequence data from 17 accessions of Ensete ventricosum, a staple food crop for millions in Ethiopia.</title>
        <authorList>
            <person name="Yemataw Z."/>
            <person name="Muzemil S."/>
            <person name="Ambachew D."/>
            <person name="Tripathi L."/>
            <person name="Tesfaye K."/>
            <person name="Chala A."/>
            <person name="Farbos A."/>
            <person name="O'Neill P."/>
            <person name="Moore K."/>
            <person name="Grant M."/>
            <person name="Studholme D.J."/>
        </authorList>
    </citation>
    <scope>NUCLEOTIDE SEQUENCE [LARGE SCALE GENOMIC DNA]</scope>
    <source>
        <tissue evidence="1">Leaf</tissue>
    </source>
</reference>
<organism evidence="1">
    <name type="scientific">Ensete ventricosum</name>
    <name type="common">Abyssinian banana</name>
    <name type="synonym">Musa ensete</name>
    <dbReference type="NCBI Taxonomy" id="4639"/>
    <lineage>
        <taxon>Eukaryota</taxon>
        <taxon>Viridiplantae</taxon>
        <taxon>Streptophyta</taxon>
        <taxon>Embryophyta</taxon>
        <taxon>Tracheophyta</taxon>
        <taxon>Spermatophyta</taxon>
        <taxon>Magnoliopsida</taxon>
        <taxon>Liliopsida</taxon>
        <taxon>Zingiberales</taxon>
        <taxon>Musaceae</taxon>
        <taxon>Ensete</taxon>
    </lineage>
</organism>
<proteinExistence type="predicted"/>
<accession>A0A445M9F4</accession>
<protein>
    <submittedName>
        <fullName evidence="1">Uncharacterized protein</fullName>
    </submittedName>
</protein>
<evidence type="ECO:0000313" key="1">
    <source>
        <dbReference type="EMBL" id="RZR70858.1"/>
    </source>
</evidence>
<dbReference type="AlphaFoldDB" id="A0A445M9F4"/>
<gene>
    <name evidence="1" type="ORF">BHM03_00001943</name>
</gene>
<sequence>MSPEGLSYPKAKRRSEWRWTRRSATMQQRLIYRSRRKGHRCKVTDSSAMGLTAPWYRRGRTSMESLIPCSHGGRALVVKEAEEVENAKVNSKYQDKAEGLKKKVYLVEEEEVIETVVIDKSGEAEKKVGSVDTDPPEVGPEAFELVINVGEVACVRRPARQQRLGAVAGGRFHDDAFSCH</sequence>
<name>A0A445M9F4_ENSVE</name>
<dbReference type="EMBL" id="KV875466">
    <property type="protein sequence ID" value="RZR70858.1"/>
    <property type="molecule type" value="Genomic_DNA"/>
</dbReference>